<name>A0A7L6LF77_9ESCH</name>
<evidence type="ECO:0000313" key="1">
    <source>
        <dbReference type="EMBL" id="QLX32614.1"/>
    </source>
</evidence>
<dbReference type="EMBL" id="CP056166">
    <property type="protein sequence ID" value="QLX32614.1"/>
    <property type="molecule type" value="Genomic_DNA"/>
</dbReference>
<sequence length="296" mass="31838">MLVGGGVYGQMTYVTEGDGSGNVIYELAGNVYRYEIFGQPYNINARTCFKVPLNGKRLLSLSVSGAPQFLSPLTLTPMDYRVGVNVYKSGKWAWGASLKPGESVNVNGDVVSHVGREICVDTSFPNVKTWAPDGFFVDASYVPKLQAYATFYFHCDNAPGSGHPSGGDNWNCDNPDFEARFGRTYKVGRVGNSGVTAEWNPKFLSLNNINDVAESTFNVTKTTGGAIYGELRLSSSGGMCKYIEVSDANGSNTYGTSDKIINVGAIGASHGFRFRQVPIGTPMSGDCNINGIFTLN</sequence>
<organism evidence="1 2">
    <name type="scientific">Escherichia marmotae</name>
    <dbReference type="NCBI Taxonomy" id="1499973"/>
    <lineage>
        <taxon>Bacteria</taxon>
        <taxon>Pseudomonadati</taxon>
        <taxon>Pseudomonadota</taxon>
        <taxon>Gammaproteobacteria</taxon>
        <taxon>Enterobacterales</taxon>
        <taxon>Enterobacteriaceae</taxon>
        <taxon>Escherichia</taxon>
    </lineage>
</organism>
<reference evidence="1 2" key="1">
    <citation type="submission" date="2020-06" db="EMBL/GenBank/DDBJ databases">
        <title>REHAB project genomes.</title>
        <authorList>
            <person name="Shaw L.P."/>
        </authorList>
    </citation>
    <scope>NUCLEOTIDE SEQUENCE [LARGE SCALE GENOMIC DNA]</scope>
    <source>
        <strain evidence="1 2">RHBSTW-00777</strain>
        <plasmid evidence="2">prhbstw-00777_2</plasmid>
    </source>
</reference>
<keyword evidence="1" id="KW-0614">Plasmid</keyword>
<gene>
    <name evidence="1" type="ORF">HV276_23105</name>
</gene>
<protein>
    <submittedName>
        <fullName evidence="1">Uncharacterized protein</fullName>
    </submittedName>
</protein>
<dbReference type="Proteomes" id="UP000512146">
    <property type="component" value="Plasmid pRHBSTW-00777_2"/>
</dbReference>
<dbReference type="AlphaFoldDB" id="A0A7L6LF77"/>
<accession>A0A7L6LF77</accession>
<evidence type="ECO:0000313" key="2">
    <source>
        <dbReference type="Proteomes" id="UP000512146"/>
    </source>
</evidence>
<proteinExistence type="predicted"/>
<geneLocation type="plasmid" evidence="2">
    <name>prhbstw-00777_2</name>
</geneLocation>
<dbReference type="RefSeq" id="WP_181503382.1">
    <property type="nucleotide sequence ID" value="NZ_CP056166.1"/>
</dbReference>